<evidence type="ECO:0000313" key="1">
    <source>
        <dbReference type="EMBL" id="PXF29691.1"/>
    </source>
</evidence>
<organism evidence="1 2">
    <name type="scientific">Pokkaliibacter plantistimulans</name>
    <dbReference type="NCBI Taxonomy" id="1635171"/>
    <lineage>
        <taxon>Bacteria</taxon>
        <taxon>Pseudomonadati</taxon>
        <taxon>Pseudomonadota</taxon>
        <taxon>Gammaproteobacteria</taxon>
        <taxon>Oceanospirillales</taxon>
        <taxon>Balneatrichaceae</taxon>
        <taxon>Pokkaliibacter</taxon>
    </lineage>
</organism>
<name>A0ABX5LWL6_9GAMM</name>
<proteinExistence type="predicted"/>
<comment type="caution">
    <text evidence="1">The sequence shown here is derived from an EMBL/GenBank/DDBJ whole genome shotgun (WGS) entry which is preliminary data.</text>
</comment>
<gene>
    <name evidence="1" type="ORF">WH50_19305</name>
</gene>
<evidence type="ECO:0000313" key="2">
    <source>
        <dbReference type="Proteomes" id="UP000248090"/>
    </source>
</evidence>
<dbReference type="RefSeq" id="WP_110188957.1">
    <property type="nucleotide sequence ID" value="NZ_CP177354.1"/>
</dbReference>
<protein>
    <submittedName>
        <fullName evidence="1">Uncharacterized protein</fullName>
    </submittedName>
</protein>
<accession>A0ABX5LWL6</accession>
<keyword evidence="2" id="KW-1185">Reference proteome</keyword>
<dbReference type="Proteomes" id="UP000248090">
    <property type="component" value="Unassembled WGS sequence"/>
</dbReference>
<sequence>MDLDATLSAVTSRYHLRWSAAETATTSLARLQQHDDELLALLTTLPPHRRLIPPTCSWLYALFAFDAYDFLQRLNELEPLPPTAQRRYLLQLWHVLHADSPLTLSLWDKGYLHTPRLRPWLIDFLLLTGQTPLGAWLESETFAQDWLGRALEHPCMATPPVRQQIYQRHGASTVIRQYLTLLEQPQPFLTYQRANFTSLLQHGELTPAAVAGICLQLGEALPARMDEQRLWQSPLDRVFSHDLSVQSAAAALNALCTSTPLSARDHLWTLFGQHFLLLDPNSPACSPAFFHESDAELIAIEAKQKRVSLERWLYTLPWPAPTLLLAGQPLPSHPAEQERYADTLWRGGHQAHRHFAAMLLNRYSTLWHDSTGWRGGIDNPCHDHTPTSQTTRPTSSVTPPALPGADVFTLTPLYIRLGSLTSWQQACLPHVFDQTHRQALDHYTLNACPLAQGTAAQRLLTLLEGAREKIEHVLATGAYLTLLLPEAAPDISEGEQATGRLNTPTPLAEALLACLHLNEHTEKVRCVAAGNTALSVAWPRILHHLRAGKMSAVLAIDSPRPVERRGEETYAVSTEGIILLTIAPALNGMYLHQHWQSFSPEPIHANSAYLPFHRQPSGAEATASLFAQMAAWPAQQDIAHLLLPSMAYGNEWRSQLPVIAPLLTATTAYHRPATCLGELGALAGPYHALFAQHLLADSRHAGQRALQLDFSASGRRSALLWQHT</sequence>
<dbReference type="EMBL" id="LAPT01000101">
    <property type="protein sequence ID" value="PXF29691.1"/>
    <property type="molecule type" value="Genomic_DNA"/>
</dbReference>
<reference evidence="1 2" key="1">
    <citation type="submission" date="2015-03" db="EMBL/GenBank/DDBJ databases">
        <authorList>
            <person name="Krishnan R."/>
            <person name="Midha S."/>
            <person name="Patil P.B."/>
            <person name="Rameshkumar N."/>
        </authorList>
    </citation>
    <scope>NUCLEOTIDE SEQUENCE [LARGE SCALE GENOMIC DNA]</scope>
    <source>
        <strain evidence="1 2">L1E11</strain>
    </source>
</reference>